<dbReference type="InterPro" id="IPR036388">
    <property type="entry name" value="WH-like_DNA-bd_sf"/>
</dbReference>
<dbReference type="InterPro" id="IPR000595">
    <property type="entry name" value="cNMP-bd_dom"/>
</dbReference>
<dbReference type="Gene3D" id="1.10.10.10">
    <property type="entry name" value="Winged helix-like DNA-binding domain superfamily/Winged helix DNA-binding domain"/>
    <property type="match status" value="1"/>
</dbReference>
<evidence type="ECO:0000256" key="2">
    <source>
        <dbReference type="ARBA" id="ARBA00023125"/>
    </source>
</evidence>
<dbReference type="SMART" id="SM00419">
    <property type="entry name" value="HTH_CRP"/>
    <property type="match status" value="1"/>
</dbReference>
<dbReference type="SUPFAM" id="SSF46785">
    <property type="entry name" value="Winged helix' DNA-binding domain"/>
    <property type="match status" value="1"/>
</dbReference>
<dbReference type="SUPFAM" id="SSF51206">
    <property type="entry name" value="cAMP-binding domain-like"/>
    <property type="match status" value="1"/>
</dbReference>
<protein>
    <submittedName>
        <fullName evidence="6">CRP/FNR family transcriptional regulator, anaerobic regulatory protein</fullName>
    </submittedName>
</protein>
<keyword evidence="7" id="KW-1185">Reference proteome</keyword>
<dbReference type="STRING" id="226506.SAMN04488519_11041"/>
<dbReference type="InterPro" id="IPR014710">
    <property type="entry name" value="RmlC-like_jellyroll"/>
</dbReference>
<dbReference type="PROSITE" id="PS50042">
    <property type="entry name" value="CNMP_BINDING_3"/>
    <property type="match status" value="1"/>
</dbReference>
<dbReference type="AlphaFoldDB" id="A0A1I5IUC3"/>
<dbReference type="Gene3D" id="2.60.120.10">
    <property type="entry name" value="Jelly Rolls"/>
    <property type="match status" value="1"/>
</dbReference>
<dbReference type="InterPro" id="IPR036390">
    <property type="entry name" value="WH_DNA-bd_sf"/>
</dbReference>
<evidence type="ECO:0000259" key="5">
    <source>
        <dbReference type="PROSITE" id="PS51063"/>
    </source>
</evidence>
<dbReference type="CDD" id="cd00038">
    <property type="entry name" value="CAP_ED"/>
    <property type="match status" value="1"/>
</dbReference>
<evidence type="ECO:0000256" key="3">
    <source>
        <dbReference type="ARBA" id="ARBA00023163"/>
    </source>
</evidence>
<dbReference type="RefSeq" id="WP_091655163.1">
    <property type="nucleotide sequence ID" value="NZ_FOVW01000010.1"/>
</dbReference>
<dbReference type="Proteomes" id="UP000199564">
    <property type="component" value="Unassembled WGS sequence"/>
</dbReference>
<name>A0A1I5IUC3_9BACT</name>
<dbReference type="PROSITE" id="PS51063">
    <property type="entry name" value="HTH_CRP_2"/>
    <property type="match status" value="1"/>
</dbReference>
<dbReference type="InterPro" id="IPR012318">
    <property type="entry name" value="HTH_CRP"/>
</dbReference>
<dbReference type="Pfam" id="PF13545">
    <property type="entry name" value="HTH_Crp_2"/>
    <property type="match status" value="1"/>
</dbReference>
<gene>
    <name evidence="6" type="ORF">SAMN04488519_11041</name>
</gene>
<evidence type="ECO:0000313" key="6">
    <source>
        <dbReference type="EMBL" id="SFO64174.1"/>
    </source>
</evidence>
<organism evidence="6 7">
    <name type="scientific">Algoriphagus ornithinivorans</name>
    <dbReference type="NCBI Taxonomy" id="226506"/>
    <lineage>
        <taxon>Bacteria</taxon>
        <taxon>Pseudomonadati</taxon>
        <taxon>Bacteroidota</taxon>
        <taxon>Cytophagia</taxon>
        <taxon>Cytophagales</taxon>
        <taxon>Cyclobacteriaceae</taxon>
        <taxon>Algoriphagus</taxon>
    </lineage>
</organism>
<feature type="domain" description="Cyclic nucleotide-binding" evidence="4">
    <location>
        <begin position="19"/>
        <end position="68"/>
    </location>
</feature>
<keyword evidence="3" id="KW-0804">Transcription</keyword>
<dbReference type="GO" id="GO:0003677">
    <property type="term" value="F:DNA binding"/>
    <property type="evidence" value="ECO:0007669"/>
    <property type="project" value="UniProtKB-KW"/>
</dbReference>
<evidence type="ECO:0000313" key="7">
    <source>
        <dbReference type="Proteomes" id="UP000199564"/>
    </source>
</evidence>
<dbReference type="GO" id="GO:0006355">
    <property type="term" value="P:regulation of DNA-templated transcription"/>
    <property type="evidence" value="ECO:0007669"/>
    <property type="project" value="InterPro"/>
</dbReference>
<evidence type="ECO:0000259" key="4">
    <source>
        <dbReference type="PROSITE" id="PS50042"/>
    </source>
</evidence>
<evidence type="ECO:0000256" key="1">
    <source>
        <dbReference type="ARBA" id="ARBA00023015"/>
    </source>
</evidence>
<feature type="domain" description="HTH crp-type" evidence="5">
    <location>
        <begin position="128"/>
        <end position="201"/>
    </location>
</feature>
<dbReference type="EMBL" id="FOVW01000010">
    <property type="protein sequence ID" value="SFO64174.1"/>
    <property type="molecule type" value="Genomic_DNA"/>
</dbReference>
<reference evidence="7" key="1">
    <citation type="submission" date="2016-10" db="EMBL/GenBank/DDBJ databases">
        <authorList>
            <person name="Varghese N."/>
            <person name="Submissions S."/>
        </authorList>
    </citation>
    <scope>NUCLEOTIDE SEQUENCE [LARGE SCALE GENOMIC DNA]</scope>
    <source>
        <strain evidence="7">DSM 15282</strain>
    </source>
</reference>
<keyword evidence="1" id="KW-0805">Transcription regulation</keyword>
<proteinExistence type="predicted"/>
<dbReference type="InterPro" id="IPR018490">
    <property type="entry name" value="cNMP-bd_dom_sf"/>
</dbReference>
<sequence length="208" mass="24189">MNKANISLPQSKFPQLLRFQKGEQILEQGQLFQGYFLIKSGLVKTIRTQEPGNSTLLSIKDQGEFLGEFYEERAEKRLSYSAFAMEDHTLVEMIQLEEHPNQKFLRIIHTLQEEIHTARLRLERILFQDAEFRIISVLKDLGERFGEKYGDETLLKLPLTHEELAKLTDTSRQTVTTILSGLKAQNKINYSRGRILFRNIHQLKTPNS</sequence>
<dbReference type="Pfam" id="PF00027">
    <property type="entry name" value="cNMP_binding"/>
    <property type="match status" value="1"/>
</dbReference>
<accession>A0A1I5IUC3</accession>
<keyword evidence="2" id="KW-0238">DNA-binding</keyword>